<organism evidence="3 4">
    <name type="scientific">Coregonus suidteri</name>
    <dbReference type="NCBI Taxonomy" id="861788"/>
    <lineage>
        <taxon>Eukaryota</taxon>
        <taxon>Metazoa</taxon>
        <taxon>Chordata</taxon>
        <taxon>Craniata</taxon>
        <taxon>Vertebrata</taxon>
        <taxon>Euteleostomi</taxon>
        <taxon>Actinopterygii</taxon>
        <taxon>Neopterygii</taxon>
        <taxon>Teleostei</taxon>
        <taxon>Protacanthopterygii</taxon>
        <taxon>Salmoniformes</taxon>
        <taxon>Salmonidae</taxon>
        <taxon>Coregoninae</taxon>
        <taxon>Coregonus</taxon>
    </lineage>
</organism>
<protein>
    <submittedName>
        <fullName evidence="3">Uncharacterized protein</fullName>
    </submittedName>
</protein>
<feature type="region of interest" description="Disordered" evidence="2">
    <location>
        <begin position="188"/>
        <end position="222"/>
    </location>
</feature>
<gene>
    <name evidence="3" type="ORF">J4Q44_G00329840</name>
</gene>
<keyword evidence="1" id="KW-0175">Coiled coil</keyword>
<keyword evidence="4" id="KW-1185">Reference proteome</keyword>
<feature type="compositionally biased region" description="Polar residues" evidence="2">
    <location>
        <begin position="188"/>
        <end position="204"/>
    </location>
</feature>
<dbReference type="Proteomes" id="UP001356427">
    <property type="component" value="Unassembled WGS sequence"/>
</dbReference>
<dbReference type="AlphaFoldDB" id="A0AAN8QPJ6"/>
<dbReference type="EMBL" id="JAGTTL010000032">
    <property type="protein sequence ID" value="KAK6296842.1"/>
    <property type="molecule type" value="Genomic_DNA"/>
</dbReference>
<accession>A0AAN8QPJ6</accession>
<evidence type="ECO:0000313" key="3">
    <source>
        <dbReference type="EMBL" id="KAK6296842.1"/>
    </source>
</evidence>
<feature type="coiled-coil region" evidence="1">
    <location>
        <begin position="83"/>
        <end position="110"/>
    </location>
</feature>
<name>A0AAN8QPJ6_9TELE</name>
<sequence length="283" mass="31106">MSILQGQIGSILEIMVSATVTEISKVIEGTASSEVPTTGENASETPNEQLTQLTSFMEILAKEAVDKIYKLFNECSSVLHLEVSRSQTENEDLKKRLDAVETELRTVLEGSGGQENMSANGCCSEVKIIHQLKGTQPGLCAGDAEVKRSPILHLWKGRVPSTVNEHSNMEDTIESVIIKEEGFEEYLYSSTSDPSPFIESQAQELSDPENPTEDPKDKGGDAGPKTVDLWCASHLEVCITSKCVPKPKPYLSQCHYDRTVQCSLPFQEKSGCFNCFLNRAKLV</sequence>
<comment type="caution">
    <text evidence="3">The sequence shown here is derived from an EMBL/GenBank/DDBJ whole genome shotgun (WGS) entry which is preliminary data.</text>
</comment>
<evidence type="ECO:0000313" key="4">
    <source>
        <dbReference type="Proteomes" id="UP001356427"/>
    </source>
</evidence>
<proteinExistence type="predicted"/>
<reference evidence="3 4" key="1">
    <citation type="submission" date="2021-04" db="EMBL/GenBank/DDBJ databases">
        <authorList>
            <person name="De Guttry C."/>
            <person name="Zahm M."/>
            <person name="Klopp C."/>
            <person name="Cabau C."/>
            <person name="Louis A."/>
            <person name="Berthelot C."/>
            <person name="Parey E."/>
            <person name="Roest Crollius H."/>
            <person name="Montfort J."/>
            <person name="Robinson-Rechavi M."/>
            <person name="Bucao C."/>
            <person name="Bouchez O."/>
            <person name="Gislard M."/>
            <person name="Lluch J."/>
            <person name="Milhes M."/>
            <person name="Lampietro C."/>
            <person name="Lopez Roques C."/>
            <person name="Donnadieu C."/>
            <person name="Braasch I."/>
            <person name="Desvignes T."/>
            <person name="Postlethwait J."/>
            <person name="Bobe J."/>
            <person name="Wedekind C."/>
            <person name="Guiguen Y."/>
        </authorList>
    </citation>
    <scope>NUCLEOTIDE SEQUENCE [LARGE SCALE GENOMIC DNA]</scope>
    <source>
        <strain evidence="3">Cs_M1</strain>
        <tissue evidence="3">Blood</tissue>
    </source>
</reference>
<evidence type="ECO:0000256" key="2">
    <source>
        <dbReference type="SAM" id="MobiDB-lite"/>
    </source>
</evidence>
<evidence type="ECO:0000256" key="1">
    <source>
        <dbReference type="SAM" id="Coils"/>
    </source>
</evidence>